<evidence type="ECO:0000313" key="3">
    <source>
        <dbReference type="EMBL" id="CAG9317684.1"/>
    </source>
</evidence>
<organism evidence="3 4">
    <name type="scientific">Blepharisma stoltei</name>
    <dbReference type="NCBI Taxonomy" id="1481888"/>
    <lineage>
        <taxon>Eukaryota</taxon>
        <taxon>Sar</taxon>
        <taxon>Alveolata</taxon>
        <taxon>Ciliophora</taxon>
        <taxon>Postciliodesmatophora</taxon>
        <taxon>Heterotrichea</taxon>
        <taxon>Heterotrichida</taxon>
        <taxon>Blepharismidae</taxon>
        <taxon>Blepharisma</taxon>
    </lineage>
</organism>
<keyword evidence="4" id="KW-1185">Reference proteome</keyword>
<dbReference type="Gene3D" id="3.20.20.190">
    <property type="entry name" value="Phosphatidylinositol (PI) phosphodiesterase"/>
    <property type="match status" value="1"/>
</dbReference>
<feature type="chain" id="PRO_5043762279" description="Phosphatidylinositol-specific phospholipase C X domain-containing protein" evidence="1">
    <location>
        <begin position="18"/>
        <end position="341"/>
    </location>
</feature>
<name>A0AAU9IX83_9CILI</name>
<comment type="caution">
    <text evidence="3">The sequence shown here is derived from an EMBL/GenBank/DDBJ whole genome shotgun (WGS) entry which is preliminary data.</text>
</comment>
<gene>
    <name evidence="3" type="ORF">BSTOLATCC_MIC18927</name>
</gene>
<dbReference type="Proteomes" id="UP001162131">
    <property type="component" value="Unassembled WGS sequence"/>
</dbReference>
<dbReference type="AlphaFoldDB" id="A0AAU9IX83"/>
<sequence length="341" mass="39866">MSFSIFLFFIFLIFSLSQDFFSNWIENSLPYIENKTLKEITLPGTHDSASYFLTSHPLIGESSPWLEEASEVAEFMYKPTSTIIKNWSKCQTKNFYEQMKGGIRYFDIRAGWDPDLHEWMTHHYVVGPTVREVIRNITNFLKDFQSEIVILEISHFNENVINSTNREELRDIIIEEIGEFLFENNGGFNFTISQWIKSGKRAIITIEDIIDKNFWPKNTIFNTYANTPSINKMMLFNEKVIENYMPLTKNNELFKVSWTLTPNGETVLDSILRWKPHTLLELAEEANSNFSGFYQKMKNKANLFGNILISDNYDQSIFMPIIFEMNGIAVNKQDFLFISSL</sequence>
<dbReference type="InterPro" id="IPR051057">
    <property type="entry name" value="PI-PLC_domain"/>
</dbReference>
<dbReference type="InterPro" id="IPR017946">
    <property type="entry name" value="PLC-like_Pdiesterase_TIM-brl"/>
</dbReference>
<dbReference type="EMBL" id="CAJZBQ010000018">
    <property type="protein sequence ID" value="CAG9317684.1"/>
    <property type="molecule type" value="Genomic_DNA"/>
</dbReference>
<feature type="signal peptide" evidence="1">
    <location>
        <begin position="1"/>
        <end position="17"/>
    </location>
</feature>
<dbReference type="PROSITE" id="PS50007">
    <property type="entry name" value="PIPLC_X_DOMAIN"/>
    <property type="match status" value="1"/>
</dbReference>
<keyword evidence="1" id="KW-0732">Signal</keyword>
<accession>A0AAU9IX83</accession>
<dbReference type="InterPro" id="IPR000909">
    <property type="entry name" value="PLipase_C_PInositol-sp_X_dom"/>
</dbReference>
<dbReference type="SUPFAM" id="SSF51695">
    <property type="entry name" value="PLC-like phosphodiesterases"/>
    <property type="match status" value="1"/>
</dbReference>
<proteinExistence type="predicted"/>
<dbReference type="CDD" id="cd08587">
    <property type="entry name" value="PI-PLCXDc_like"/>
    <property type="match status" value="1"/>
</dbReference>
<dbReference type="PANTHER" id="PTHR13593">
    <property type="match status" value="1"/>
</dbReference>
<reference evidence="3" key="1">
    <citation type="submission" date="2021-09" db="EMBL/GenBank/DDBJ databases">
        <authorList>
            <consortium name="AG Swart"/>
            <person name="Singh M."/>
            <person name="Singh A."/>
            <person name="Seah K."/>
            <person name="Emmerich C."/>
        </authorList>
    </citation>
    <scope>NUCLEOTIDE SEQUENCE</scope>
    <source>
        <strain evidence="3">ATCC30299</strain>
    </source>
</reference>
<protein>
    <recommendedName>
        <fullName evidence="2">Phosphatidylinositol-specific phospholipase C X domain-containing protein</fullName>
    </recommendedName>
</protein>
<dbReference type="PANTHER" id="PTHR13593:SF113">
    <property type="entry name" value="SI:DKEY-266F7.9"/>
    <property type="match status" value="1"/>
</dbReference>
<dbReference type="GO" id="GO:0008081">
    <property type="term" value="F:phosphoric diester hydrolase activity"/>
    <property type="evidence" value="ECO:0007669"/>
    <property type="project" value="InterPro"/>
</dbReference>
<dbReference type="GO" id="GO:0006629">
    <property type="term" value="P:lipid metabolic process"/>
    <property type="evidence" value="ECO:0007669"/>
    <property type="project" value="InterPro"/>
</dbReference>
<evidence type="ECO:0000256" key="1">
    <source>
        <dbReference type="SAM" id="SignalP"/>
    </source>
</evidence>
<evidence type="ECO:0000313" key="4">
    <source>
        <dbReference type="Proteomes" id="UP001162131"/>
    </source>
</evidence>
<evidence type="ECO:0000259" key="2">
    <source>
        <dbReference type="Pfam" id="PF00388"/>
    </source>
</evidence>
<feature type="domain" description="Phosphatidylinositol-specific phospholipase C X" evidence="2">
    <location>
        <begin position="86"/>
        <end position="183"/>
    </location>
</feature>
<dbReference type="Pfam" id="PF00388">
    <property type="entry name" value="PI-PLC-X"/>
    <property type="match status" value="1"/>
</dbReference>